<evidence type="ECO:0000256" key="5">
    <source>
        <dbReference type="ARBA" id="ARBA00022827"/>
    </source>
</evidence>
<organism evidence="9 10">
    <name type="scientific">Trametes pubescens</name>
    <name type="common">White-rot fungus</name>
    <dbReference type="NCBI Taxonomy" id="154538"/>
    <lineage>
        <taxon>Eukaryota</taxon>
        <taxon>Fungi</taxon>
        <taxon>Dikarya</taxon>
        <taxon>Basidiomycota</taxon>
        <taxon>Agaricomycotina</taxon>
        <taxon>Agaricomycetes</taxon>
        <taxon>Polyporales</taxon>
        <taxon>Polyporaceae</taxon>
        <taxon>Trametes</taxon>
    </lineage>
</organism>
<dbReference type="OrthoDB" id="269227at2759"/>
<evidence type="ECO:0000313" key="9">
    <source>
        <dbReference type="EMBL" id="OJT07295.1"/>
    </source>
</evidence>
<keyword evidence="10" id="KW-1185">Reference proteome</keyword>
<dbReference type="PANTHER" id="PTHR11552">
    <property type="entry name" value="GLUCOSE-METHANOL-CHOLINE GMC OXIDOREDUCTASE"/>
    <property type="match status" value="1"/>
</dbReference>
<proteinExistence type="inferred from homology"/>
<dbReference type="GO" id="GO:0050660">
    <property type="term" value="F:flavin adenine dinucleotide binding"/>
    <property type="evidence" value="ECO:0007669"/>
    <property type="project" value="InterPro"/>
</dbReference>
<dbReference type="Gene3D" id="3.50.50.60">
    <property type="entry name" value="FAD/NAD(P)-binding domain"/>
    <property type="match status" value="1"/>
</dbReference>
<evidence type="ECO:0000256" key="3">
    <source>
        <dbReference type="ARBA" id="ARBA00022630"/>
    </source>
</evidence>
<dbReference type="InterPro" id="IPR012132">
    <property type="entry name" value="GMC_OxRdtase"/>
</dbReference>
<comment type="cofactor">
    <cofactor evidence="1">
        <name>FAD</name>
        <dbReference type="ChEBI" id="CHEBI:57692"/>
    </cofactor>
</comment>
<comment type="similarity">
    <text evidence="2">Belongs to the GMC oxidoreductase family.</text>
</comment>
<feature type="domain" description="Glucose-methanol-choline oxidoreductase N-terminal" evidence="8">
    <location>
        <begin position="109"/>
        <end position="123"/>
    </location>
</feature>
<dbReference type="Gene3D" id="3.30.560.10">
    <property type="entry name" value="Glucose Oxidase, domain 3"/>
    <property type="match status" value="1"/>
</dbReference>
<dbReference type="GO" id="GO:0016614">
    <property type="term" value="F:oxidoreductase activity, acting on CH-OH group of donors"/>
    <property type="evidence" value="ECO:0007669"/>
    <property type="project" value="InterPro"/>
</dbReference>
<dbReference type="PANTHER" id="PTHR11552:SF201">
    <property type="entry name" value="GLUCOSE-METHANOL-CHOLINE OXIDOREDUCTASE N-TERMINAL DOMAIN-CONTAINING PROTEIN"/>
    <property type="match status" value="1"/>
</dbReference>
<evidence type="ECO:0000313" key="10">
    <source>
        <dbReference type="Proteomes" id="UP000184267"/>
    </source>
</evidence>
<keyword evidence="3" id="KW-0285">Flavoprotein</keyword>
<accession>A0A1M2VI71</accession>
<dbReference type="InterPro" id="IPR007867">
    <property type="entry name" value="GMC_OxRtase_C"/>
</dbReference>
<dbReference type="InterPro" id="IPR027424">
    <property type="entry name" value="Glucose_Oxidase_domain_2"/>
</dbReference>
<dbReference type="STRING" id="154538.A0A1M2VI71"/>
<dbReference type="SUPFAM" id="SSF51905">
    <property type="entry name" value="FAD/NAD(P)-binding domain"/>
    <property type="match status" value="1"/>
</dbReference>
<feature type="region of interest" description="Disordered" evidence="7">
    <location>
        <begin position="380"/>
        <end position="399"/>
    </location>
</feature>
<name>A0A1M2VI71_TRAPU</name>
<reference evidence="9 10" key="1">
    <citation type="submission" date="2016-10" db="EMBL/GenBank/DDBJ databases">
        <title>Genome sequence of the basidiomycete white-rot fungus Trametes pubescens.</title>
        <authorList>
            <person name="Makela M.R."/>
            <person name="Granchi Z."/>
            <person name="Peng M."/>
            <person name="De Vries R.P."/>
            <person name="Grigoriev I."/>
            <person name="Riley R."/>
            <person name="Hilden K."/>
        </authorList>
    </citation>
    <scope>NUCLEOTIDE SEQUENCE [LARGE SCALE GENOMIC DNA]</scope>
    <source>
        <strain evidence="9 10">FBCC735</strain>
    </source>
</reference>
<dbReference type="OMA" id="CAGMVSK"/>
<dbReference type="SUPFAM" id="SSF54373">
    <property type="entry name" value="FAD-linked reductases, C-terminal domain"/>
    <property type="match status" value="1"/>
</dbReference>
<dbReference type="InterPro" id="IPR000172">
    <property type="entry name" value="GMC_OxRdtase_N"/>
</dbReference>
<dbReference type="PROSITE" id="PS00624">
    <property type="entry name" value="GMC_OXRED_2"/>
    <property type="match status" value="1"/>
</dbReference>
<evidence type="ECO:0000256" key="2">
    <source>
        <dbReference type="ARBA" id="ARBA00010790"/>
    </source>
</evidence>
<dbReference type="EMBL" id="MNAD01001196">
    <property type="protein sequence ID" value="OJT07295.1"/>
    <property type="molecule type" value="Genomic_DNA"/>
</dbReference>
<evidence type="ECO:0000256" key="6">
    <source>
        <dbReference type="ARBA" id="ARBA00023002"/>
    </source>
</evidence>
<evidence type="ECO:0000259" key="8">
    <source>
        <dbReference type="PROSITE" id="PS00624"/>
    </source>
</evidence>
<keyword evidence="4" id="KW-0732">Signal</keyword>
<dbReference type="Gene3D" id="4.10.450.10">
    <property type="entry name" value="Glucose Oxidase, domain 2"/>
    <property type="match status" value="1"/>
</dbReference>
<evidence type="ECO:0000256" key="7">
    <source>
        <dbReference type="SAM" id="MobiDB-lite"/>
    </source>
</evidence>
<protein>
    <submittedName>
        <fullName evidence="9">Versicolorin B synthase</fullName>
    </submittedName>
</protein>
<dbReference type="Pfam" id="PF05199">
    <property type="entry name" value="GMC_oxred_C"/>
    <property type="match status" value="1"/>
</dbReference>
<dbReference type="Proteomes" id="UP000184267">
    <property type="component" value="Unassembled WGS sequence"/>
</dbReference>
<keyword evidence="6" id="KW-0560">Oxidoreductase</keyword>
<evidence type="ECO:0000256" key="4">
    <source>
        <dbReference type="ARBA" id="ARBA00022729"/>
    </source>
</evidence>
<sequence length="399" mass="43519">MTQYVTRLLTSRPCGRLTVLAQLSGSVLGAWKTASVIDPVTNTRSYATNAYLLPAIARPNLQVLTEAYVTKIVTSKSDTGEVVAQGVEFQHDGSAHVVHVTKEAILSAGTIKSPQILELSGIGDRAVLEPLGVPVQVDITSVGTNVQEHITHNAMAFLMHEDRGIVTSDLLRDPTFLANFVESNPEFKGLAFTGLNFVSLQSISSHADEIISELEAKLAREAASYPPGLKEQYEQQLRHLKDPNVPDVEIMVTPFSFSPTPATKPIIAILPTLIHPFSRGTIHASSSDPTAPPAIDPQYFAQDADLAIFTEAWKFVRKVAHTGPFSTLVATEVAPGPAVQTDEQIREYVRNNFVTTWREYFEKCNVKDDLYMWQPLDAAAGQGRSRGPKTQGTPFVLAS</sequence>
<comment type="caution">
    <text evidence="9">The sequence shown here is derived from an EMBL/GenBank/DDBJ whole genome shotgun (WGS) entry which is preliminary data.</text>
</comment>
<gene>
    <name evidence="9" type="ORF">TRAPUB_1848</name>
</gene>
<keyword evidence="5" id="KW-0274">FAD</keyword>
<evidence type="ECO:0000256" key="1">
    <source>
        <dbReference type="ARBA" id="ARBA00001974"/>
    </source>
</evidence>
<dbReference type="InterPro" id="IPR036188">
    <property type="entry name" value="FAD/NAD-bd_sf"/>
</dbReference>
<dbReference type="Pfam" id="PF00732">
    <property type="entry name" value="GMC_oxred_N"/>
    <property type="match status" value="1"/>
</dbReference>
<dbReference type="AlphaFoldDB" id="A0A1M2VI71"/>